<keyword evidence="8" id="KW-1133">Transmembrane helix</keyword>
<dbReference type="GO" id="GO:0004180">
    <property type="term" value="F:carboxypeptidase activity"/>
    <property type="evidence" value="ECO:0007669"/>
    <property type="project" value="UniProtKB-KW"/>
</dbReference>
<dbReference type="InterPro" id="IPR012338">
    <property type="entry name" value="Beta-lactam/transpept-like"/>
</dbReference>
<accession>A0ABX0A873</accession>
<reference evidence="11 12" key="1">
    <citation type="submission" date="2020-01" db="EMBL/GenBank/DDBJ databases">
        <title>A novel Bacillus sp. from Pasinler.</title>
        <authorList>
            <person name="Adiguzel A."/>
            <person name="Ay H."/>
            <person name="Baltaci M.O."/>
        </authorList>
    </citation>
    <scope>NUCLEOTIDE SEQUENCE [LARGE SCALE GENOMIC DNA]</scope>
    <source>
        <strain evidence="11 12">P1</strain>
    </source>
</reference>
<evidence type="ECO:0000256" key="9">
    <source>
        <dbReference type="SAM" id="SignalP"/>
    </source>
</evidence>
<dbReference type="Pfam" id="PF00768">
    <property type="entry name" value="Peptidase_S11"/>
    <property type="match status" value="1"/>
</dbReference>
<keyword evidence="4" id="KW-0133">Cell shape</keyword>
<evidence type="ECO:0000313" key="12">
    <source>
        <dbReference type="Proteomes" id="UP000743899"/>
    </source>
</evidence>
<dbReference type="PANTHER" id="PTHR21581:SF33">
    <property type="entry name" value="D-ALANYL-D-ALANINE CARBOXYPEPTIDASE DACB"/>
    <property type="match status" value="1"/>
</dbReference>
<keyword evidence="8" id="KW-0472">Membrane</keyword>
<keyword evidence="5" id="KW-0573">Peptidoglycan synthesis</keyword>
<evidence type="ECO:0000259" key="10">
    <source>
        <dbReference type="Pfam" id="PF00768"/>
    </source>
</evidence>
<keyword evidence="3" id="KW-0378">Hydrolase</keyword>
<proteinExistence type="inferred from homology"/>
<dbReference type="InterPro" id="IPR001967">
    <property type="entry name" value="Peptidase_S11_N"/>
</dbReference>
<evidence type="ECO:0000256" key="5">
    <source>
        <dbReference type="ARBA" id="ARBA00022984"/>
    </source>
</evidence>
<dbReference type="EMBL" id="JAACYS010000019">
    <property type="protein sequence ID" value="NCU17332.1"/>
    <property type="molecule type" value="Genomic_DNA"/>
</dbReference>
<feature type="transmembrane region" description="Helical" evidence="8">
    <location>
        <begin position="358"/>
        <end position="378"/>
    </location>
</feature>
<sequence>MIKRKFFMTFIVFFFLFPLQIAAETIEEPDVSSEAAILMDAKSGQVIYGKNEFVRMNPASITKIATAIYAIENGVLSDQVVVSEQATKVEGTTVYLEPGEIVSLEKLIIGMVVNSGNDAAIAIAEHIDGSLTNFEKNFNVYLQDYIGVSSTHFENPHGLYGENHYTTAYDMARITQHAMENEIFRSIFKIQEYEWDGESWDTTIVNHHRLVLGEFPYDAEITGGKNGFVSQSGFTLVTTATKGDLDLIAVTMKTNLKNEPYAETLSLFDYGFNNFKTEVIPKGSKFTVDNEEFVAEDDLIYTVNIHDKVSNKINPSGVLSIYNGENEQIASFNLKSLSAPVTKNITDENEENWQANGFLGTMELAILGVSAIIVVLVIQKLRKRA</sequence>
<dbReference type="InterPro" id="IPR018044">
    <property type="entry name" value="Peptidase_S11"/>
</dbReference>
<feature type="chain" id="PRO_5046914642" evidence="9">
    <location>
        <begin position="24"/>
        <end position="385"/>
    </location>
</feature>
<organism evidence="11 12">
    <name type="scientific">Pallidibacillus pasinlerensis</name>
    <dbReference type="NCBI Taxonomy" id="2703818"/>
    <lineage>
        <taxon>Bacteria</taxon>
        <taxon>Bacillati</taxon>
        <taxon>Bacillota</taxon>
        <taxon>Bacilli</taxon>
        <taxon>Bacillales</taxon>
        <taxon>Bacillaceae</taxon>
        <taxon>Pallidibacillus</taxon>
    </lineage>
</organism>
<keyword evidence="8" id="KW-0812">Transmembrane</keyword>
<keyword evidence="11" id="KW-0645">Protease</keyword>
<evidence type="ECO:0000256" key="7">
    <source>
        <dbReference type="RuleBase" id="RU004016"/>
    </source>
</evidence>
<keyword evidence="11" id="KW-0121">Carboxypeptidase</keyword>
<keyword evidence="2 9" id="KW-0732">Signal</keyword>
<evidence type="ECO:0000256" key="2">
    <source>
        <dbReference type="ARBA" id="ARBA00022729"/>
    </source>
</evidence>
<dbReference type="PRINTS" id="PR00725">
    <property type="entry name" value="DADACBPTASE1"/>
</dbReference>
<keyword evidence="6" id="KW-0961">Cell wall biogenesis/degradation</keyword>
<dbReference type="Gene3D" id="3.40.710.10">
    <property type="entry name" value="DD-peptidase/beta-lactamase superfamily"/>
    <property type="match status" value="1"/>
</dbReference>
<protein>
    <submittedName>
        <fullName evidence="11">D-alanyl-D-alanine carboxypeptidase</fullName>
    </submittedName>
</protein>
<gene>
    <name evidence="11" type="ORF">GW534_06035</name>
</gene>
<dbReference type="PANTHER" id="PTHR21581">
    <property type="entry name" value="D-ALANYL-D-ALANINE CARBOXYPEPTIDASE"/>
    <property type="match status" value="1"/>
</dbReference>
<evidence type="ECO:0000256" key="6">
    <source>
        <dbReference type="ARBA" id="ARBA00023316"/>
    </source>
</evidence>
<evidence type="ECO:0000256" key="4">
    <source>
        <dbReference type="ARBA" id="ARBA00022960"/>
    </source>
</evidence>
<evidence type="ECO:0000256" key="1">
    <source>
        <dbReference type="ARBA" id="ARBA00007164"/>
    </source>
</evidence>
<feature type="domain" description="Peptidase S11 D-alanyl-D-alanine carboxypeptidase A N-terminal" evidence="10">
    <location>
        <begin position="24"/>
        <end position="253"/>
    </location>
</feature>
<evidence type="ECO:0000256" key="3">
    <source>
        <dbReference type="ARBA" id="ARBA00022801"/>
    </source>
</evidence>
<dbReference type="Proteomes" id="UP000743899">
    <property type="component" value="Unassembled WGS sequence"/>
</dbReference>
<dbReference type="RefSeq" id="WP_161920164.1">
    <property type="nucleotide sequence ID" value="NZ_JAACYS010000019.1"/>
</dbReference>
<evidence type="ECO:0000313" key="11">
    <source>
        <dbReference type="EMBL" id="NCU17332.1"/>
    </source>
</evidence>
<comment type="caution">
    <text evidence="11">The sequence shown here is derived from an EMBL/GenBank/DDBJ whole genome shotgun (WGS) entry which is preliminary data.</text>
</comment>
<keyword evidence="12" id="KW-1185">Reference proteome</keyword>
<feature type="signal peptide" evidence="9">
    <location>
        <begin position="1"/>
        <end position="23"/>
    </location>
</feature>
<evidence type="ECO:0000256" key="8">
    <source>
        <dbReference type="SAM" id="Phobius"/>
    </source>
</evidence>
<name>A0ABX0A873_9BACI</name>
<comment type="similarity">
    <text evidence="1 7">Belongs to the peptidase S11 family.</text>
</comment>
<dbReference type="SUPFAM" id="SSF56601">
    <property type="entry name" value="beta-lactamase/transpeptidase-like"/>
    <property type="match status" value="1"/>
</dbReference>